<dbReference type="RefSeq" id="WP_157458963.1">
    <property type="nucleotide sequence ID" value="NZ_WQLB01000009.1"/>
</dbReference>
<name>A0A7C9HRK8_9DEIO</name>
<dbReference type="Proteomes" id="UP000483286">
    <property type="component" value="Unassembled WGS sequence"/>
</dbReference>
<keyword evidence="2" id="KW-1185">Reference proteome</keyword>
<evidence type="ECO:0000313" key="2">
    <source>
        <dbReference type="Proteomes" id="UP000483286"/>
    </source>
</evidence>
<sequence>MSGPILPPPTLSIGGVGIPTGHLPPMGSVTADWEAQAGEDPLLSGLFAGQVSQAGATAATLNITSPEGFWVPHPIGTALEAIRPGQLLTLTETYTRPDTARTWTNCEVLTAAVRPVGLLPGRVGAWYSYAFTLRWRKAN</sequence>
<comment type="caution">
    <text evidence="1">The sequence shown here is derived from an EMBL/GenBank/DDBJ whole genome shotgun (WGS) entry which is preliminary data.</text>
</comment>
<evidence type="ECO:0000313" key="1">
    <source>
        <dbReference type="EMBL" id="MVN86913.1"/>
    </source>
</evidence>
<accession>A0A7C9HRK8</accession>
<proteinExistence type="predicted"/>
<dbReference type="AlphaFoldDB" id="A0A7C9HRK8"/>
<dbReference type="EMBL" id="WQLB01000009">
    <property type="protein sequence ID" value="MVN86913.1"/>
    <property type="molecule type" value="Genomic_DNA"/>
</dbReference>
<reference evidence="1 2" key="1">
    <citation type="submission" date="2019-12" db="EMBL/GenBank/DDBJ databases">
        <title>Deinococcus sp. HMF7620 Genome sequencing and assembly.</title>
        <authorList>
            <person name="Kang H."/>
            <person name="Kim H."/>
            <person name="Joh K."/>
        </authorList>
    </citation>
    <scope>NUCLEOTIDE SEQUENCE [LARGE SCALE GENOMIC DNA]</scope>
    <source>
        <strain evidence="1 2">HMF7620</strain>
    </source>
</reference>
<gene>
    <name evidence="1" type="ORF">GO986_09060</name>
</gene>
<protein>
    <submittedName>
        <fullName evidence="1">Uncharacterized protein</fullName>
    </submittedName>
</protein>
<organism evidence="1 2">
    <name type="scientific">Deinococcus arboris</name>
    <dbReference type="NCBI Taxonomy" id="2682977"/>
    <lineage>
        <taxon>Bacteria</taxon>
        <taxon>Thermotogati</taxon>
        <taxon>Deinococcota</taxon>
        <taxon>Deinococci</taxon>
        <taxon>Deinococcales</taxon>
        <taxon>Deinococcaceae</taxon>
        <taxon>Deinococcus</taxon>
    </lineage>
</organism>